<dbReference type="AlphaFoldDB" id="A0A182SPI0"/>
<name>A0A182SPI0_9DIPT</name>
<feature type="domain" description="Vitellogenin" evidence="6">
    <location>
        <begin position="1"/>
        <end position="374"/>
    </location>
</feature>
<dbReference type="Pfam" id="PF01347">
    <property type="entry name" value="Vitellogenin_N"/>
    <property type="match status" value="1"/>
</dbReference>
<sequence length="601" mass="66656">MPCKDNDCDSIISLFKRYKTSLTNENIGKEASATALVDMIEVARLAKKEDLLRMLKAKSSNEIKGQLLDLLGAVQTIDSHEVAKTEFLDASDDDNMFLAERYLQALAVGTRPNKKIIEDLLQMAQNEHRNVKFFDSLIQSLAAVTRRYAQLQGNSYETDLVKKVTVLLQEKLNECANDRCKLKYIRGLQNLKCPRTVDSLLELAQTSSKAVSVAAMKALRSFSVYLWNDEFRARFEDIFFQVSKRYDSSARTLALDILLDLKPDRDELSHLVQFLKSSDKAYEVKQYLLQKLRMIADQCPDFGMMLKSIVESDPALNNYHVLAPRGLSTALSRKFSTAPSFNASLTSLQEMSGGVLKRGIVDLTLDVDDERTSLFTLGLYAGGMSSFVSSSDGDTNDADEEEDTTAGMELSVQGIAMRPLEFFNGKGELMGHVWSGTASEPTPAYQGITLLQDNEEHFSSHNGVTLALSATGAISIDLNGQVTMSLWGRNAQSKVEQNTGISMTGRLSFDTSFSTVAVRFSVEQEPQLHLTSALDFSGDPALCMQLVQPKSSLKQRFVRTIKLVGTDHRSSRKTTKTSKLNGLTHALNSKNNEMCNLISKS</sequence>
<dbReference type="PROSITE" id="PS51211">
    <property type="entry name" value="VITELLOGENIN"/>
    <property type="match status" value="1"/>
</dbReference>
<dbReference type="GO" id="GO:0042157">
    <property type="term" value="P:lipoprotein metabolic process"/>
    <property type="evidence" value="ECO:0007669"/>
    <property type="project" value="TreeGrafter"/>
</dbReference>
<dbReference type="GO" id="GO:0016323">
    <property type="term" value="C:basolateral plasma membrane"/>
    <property type="evidence" value="ECO:0007669"/>
    <property type="project" value="TreeGrafter"/>
</dbReference>
<dbReference type="Proteomes" id="UP000075901">
    <property type="component" value="Unassembled WGS sequence"/>
</dbReference>
<evidence type="ECO:0000313" key="7">
    <source>
        <dbReference type="EnsemblMetazoa" id="AMAM010841-PA"/>
    </source>
</evidence>
<dbReference type="InterPro" id="IPR001747">
    <property type="entry name" value="Vitellogenin_N"/>
</dbReference>
<evidence type="ECO:0000256" key="4">
    <source>
        <dbReference type="ARBA" id="ARBA00022824"/>
    </source>
</evidence>
<dbReference type="EnsemblMetazoa" id="AMAM010841-RA">
    <property type="protein sequence ID" value="AMAM010841-PA"/>
    <property type="gene ID" value="AMAM010841"/>
</dbReference>
<accession>A0A182SPI0</accession>
<reference evidence="8" key="1">
    <citation type="submission" date="2013-09" db="EMBL/GenBank/DDBJ databases">
        <title>The Genome Sequence of Anopheles maculatus species B.</title>
        <authorList>
            <consortium name="The Broad Institute Genomics Platform"/>
            <person name="Neafsey D.E."/>
            <person name="Besansky N."/>
            <person name="Howell P."/>
            <person name="Walton C."/>
            <person name="Young S.K."/>
            <person name="Zeng Q."/>
            <person name="Gargeya S."/>
            <person name="Fitzgerald M."/>
            <person name="Haas B."/>
            <person name="Abouelleil A."/>
            <person name="Allen A.W."/>
            <person name="Alvarado L."/>
            <person name="Arachchi H.M."/>
            <person name="Berlin A.M."/>
            <person name="Chapman S.B."/>
            <person name="Gainer-Dewar J."/>
            <person name="Goldberg J."/>
            <person name="Griggs A."/>
            <person name="Gujja S."/>
            <person name="Hansen M."/>
            <person name="Howarth C."/>
            <person name="Imamovic A."/>
            <person name="Ireland A."/>
            <person name="Larimer J."/>
            <person name="McCowan C."/>
            <person name="Murphy C."/>
            <person name="Pearson M."/>
            <person name="Poon T.W."/>
            <person name="Priest M."/>
            <person name="Roberts A."/>
            <person name="Saif S."/>
            <person name="Shea T."/>
            <person name="Sisk P."/>
            <person name="Sykes S."/>
            <person name="Wortman J."/>
            <person name="Nusbaum C."/>
            <person name="Birren B."/>
        </authorList>
    </citation>
    <scope>NUCLEOTIDE SEQUENCE [LARGE SCALE GENOMIC DNA]</scope>
    <source>
        <strain evidence="8">maculatus3</strain>
    </source>
</reference>
<proteinExistence type="predicted"/>
<keyword evidence="2" id="KW-0813">Transport</keyword>
<dbReference type="InterPro" id="IPR045811">
    <property type="entry name" value="MTP_lip-bd"/>
</dbReference>
<dbReference type="InterPro" id="IPR011030">
    <property type="entry name" value="Lipovitellin_superhlx_dom"/>
</dbReference>
<evidence type="ECO:0000259" key="6">
    <source>
        <dbReference type="PROSITE" id="PS51211"/>
    </source>
</evidence>
<comment type="caution">
    <text evidence="5">Lacks conserved residue(s) required for the propagation of feature annotation.</text>
</comment>
<evidence type="ECO:0000256" key="1">
    <source>
        <dbReference type="ARBA" id="ARBA00004240"/>
    </source>
</evidence>
<evidence type="ECO:0000256" key="2">
    <source>
        <dbReference type="ARBA" id="ARBA00022448"/>
    </source>
</evidence>
<reference evidence="7" key="2">
    <citation type="submission" date="2020-05" db="UniProtKB">
        <authorList>
            <consortium name="EnsemblMetazoa"/>
        </authorList>
    </citation>
    <scope>IDENTIFICATION</scope>
    <source>
        <strain evidence="7">maculatus3</strain>
    </source>
</reference>
<dbReference type="GO" id="GO:0005783">
    <property type="term" value="C:endoplasmic reticulum"/>
    <property type="evidence" value="ECO:0007669"/>
    <property type="project" value="UniProtKB-SubCell"/>
</dbReference>
<dbReference type="PANTHER" id="PTHR13024:SF0">
    <property type="entry name" value="MICROSOMAL TRIACYLGLYCEROL TRANSFER PROTEIN"/>
    <property type="match status" value="1"/>
</dbReference>
<evidence type="ECO:0000256" key="3">
    <source>
        <dbReference type="ARBA" id="ARBA00022729"/>
    </source>
</evidence>
<dbReference type="GO" id="GO:0005794">
    <property type="term" value="C:Golgi apparatus"/>
    <property type="evidence" value="ECO:0007669"/>
    <property type="project" value="TreeGrafter"/>
</dbReference>
<protein>
    <recommendedName>
        <fullName evidence="6">Vitellogenin domain-containing protein</fullName>
    </recommendedName>
</protein>
<evidence type="ECO:0000256" key="5">
    <source>
        <dbReference type="PROSITE-ProRule" id="PRU00557"/>
    </source>
</evidence>
<dbReference type="GO" id="GO:0005548">
    <property type="term" value="F:phospholipid transporter activity"/>
    <property type="evidence" value="ECO:0007669"/>
    <property type="project" value="InterPro"/>
</dbReference>
<dbReference type="GO" id="GO:0008289">
    <property type="term" value="F:lipid binding"/>
    <property type="evidence" value="ECO:0007669"/>
    <property type="project" value="InterPro"/>
</dbReference>
<evidence type="ECO:0000313" key="8">
    <source>
        <dbReference type="Proteomes" id="UP000075901"/>
    </source>
</evidence>
<dbReference type="InterPro" id="IPR039988">
    <property type="entry name" value="MTTP"/>
</dbReference>
<dbReference type="Gene3D" id="1.25.10.20">
    <property type="entry name" value="Vitellinogen, superhelical"/>
    <property type="match status" value="1"/>
</dbReference>
<dbReference type="Pfam" id="PF19444">
    <property type="entry name" value="MTP_lip_bd"/>
    <property type="match status" value="1"/>
</dbReference>
<dbReference type="SUPFAM" id="SSF48431">
    <property type="entry name" value="Lipovitellin-phosvitin complex, superhelical domain"/>
    <property type="match status" value="1"/>
</dbReference>
<dbReference type="VEuPathDB" id="VectorBase:AMAM010841"/>
<keyword evidence="8" id="KW-1185">Reference proteome</keyword>
<organism evidence="7 8">
    <name type="scientific">Anopheles maculatus</name>
    <dbReference type="NCBI Taxonomy" id="74869"/>
    <lineage>
        <taxon>Eukaryota</taxon>
        <taxon>Metazoa</taxon>
        <taxon>Ecdysozoa</taxon>
        <taxon>Arthropoda</taxon>
        <taxon>Hexapoda</taxon>
        <taxon>Insecta</taxon>
        <taxon>Pterygota</taxon>
        <taxon>Neoptera</taxon>
        <taxon>Endopterygota</taxon>
        <taxon>Diptera</taxon>
        <taxon>Nematocera</taxon>
        <taxon>Culicoidea</taxon>
        <taxon>Culicidae</taxon>
        <taxon>Anophelinae</taxon>
        <taxon>Anopheles</taxon>
        <taxon>Anopheles maculatus group</taxon>
    </lineage>
</organism>
<dbReference type="PANTHER" id="PTHR13024">
    <property type="entry name" value="MICROSOMAL TRIGLYCERIDE TRANSFER PROTEIN, LARGE SUBUNIT"/>
    <property type="match status" value="1"/>
</dbReference>
<comment type="subcellular location">
    <subcellularLocation>
        <location evidence="1">Endoplasmic reticulum</location>
    </subcellularLocation>
</comment>
<keyword evidence="4" id="KW-0256">Endoplasmic reticulum</keyword>
<keyword evidence="3" id="KW-0732">Signal</keyword>